<keyword evidence="3" id="KW-1185">Reference proteome</keyword>
<organism evidence="2 3">
    <name type="scientific">Chara braunii</name>
    <name type="common">Braun's stonewort</name>
    <dbReference type="NCBI Taxonomy" id="69332"/>
    <lineage>
        <taxon>Eukaryota</taxon>
        <taxon>Viridiplantae</taxon>
        <taxon>Streptophyta</taxon>
        <taxon>Charophyceae</taxon>
        <taxon>Charales</taxon>
        <taxon>Characeae</taxon>
        <taxon>Chara</taxon>
    </lineage>
</organism>
<accession>A0A388KXC9</accession>
<dbReference type="Proteomes" id="UP000265515">
    <property type="component" value="Unassembled WGS sequence"/>
</dbReference>
<comment type="caution">
    <text evidence="2">The sequence shown here is derived from an EMBL/GenBank/DDBJ whole genome shotgun (WGS) entry which is preliminary data.</text>
</comment>
<dbReference type="STRING" id="69332.A0A388KXC9"/>
<dbReference type="Gramene" id="GBG74714">
    <property type="protein sequence ID" value="GBG74714"/>
    <property type="gene ID" value="CBR_g19120"/>
</dbReference>
<evidence type="ECO:0000313" key="3">
    <source>
        <dbReference type="Proteomes" id="UP000265515"/>
    </source>
</evidence>
<proteinExistence type="predicted"/>
<name>A0A388KXC9_CHABU</name>
<feature type="compositionally biased region" description="Basic and acidic residues" evidence="1">
    <location>
        <begin position="185"/>
        <end position="201"/>
    </location>
</feature>
<reference evidence="2 3" key="1">
    <citation type="journal article" date="2018" name="Cell">
        <title>The Chara Genome: Secondary Complexity and Implications for Plant Terrestrialization.</title>
        <authorList>
            <person name="Nishiyama T."/>
            <person name="Sakayama H."/>
            <person name="Vries J.D."/>
            <person name="Buschmann H."/>
            <person name="Saint-Marcoux D."/>
            <person name="Ullrich K.K."/>
            <person name="Haas F.B."/>
            <person name="Vanderstraeten L."/>
            <person name="Becker D."/>
            <person name="Lang D."/>
            <person name="Vosolsobe S."/>
            <person name="Rombauts S."/>
            <person name="Wilhelmsson P.K.I."/>
            <person name="Janitza P."/>
            <person name="Kern R."/>
            <person name="Heyl A."/>
            <person name="Rumpler F."/>
            <person name="Villalobos L.I.A.C."/>
            <person name="Clay J.M."/>
            <person name="Skokan R."/>
            <person name="Toyoda A."/>
            <person name="Suzuki Y."/>
            <person name="Kagoshima H."/>
            <person name="Schijlen E."/>
            <person name="Tajeshwar N."/>
            <person name="Catarino B."/>
            <person name="Hetherington A.J."/>
            <person name="Saltykova A."/>
            <person name="Bonnot C."/>
            <person name="Breuninger H."/>
            <person name="Symeonidi A."/>
            <person name="Radhakrishnan G.V."/>
            <person name="Van Nieuwerburgh F."/>
            <person name="Deforce D."/>
            <person name="Chang C."/>
            <person name="Karol K.G."/>
            <person name="Hedrich R."/>
            <person name="Ulvskov P."/>
            <person name="Glockner G."/>
            <person name="Delwiche C.F."/>
            <person name="Petrasek J."/>
            <person name="Van de Peer Y."/>
            <person name="Friml J."/>
            <person name="Beilby M."/>
            <person name="Dolan L."/>
            <person name="Kohara Y."/>
            <person name="Sugano S."/>
            <person name="Fujiyama A."/>
            <person name="Delaux P.-M."/>
            <person name="Quint M."/>
            <person name="TheiBen G."/>
            <person name="Hagemann M."/>
            <person name="Harholt J."/>
            <person name="Dunand C."/>
            <person name="Zachgo S."/>
            <person name="Langdale J."/>
            <person name="Maumus F."/>
            <person name="Straeten D.V.D."/>
            <person name="Gould S.B."/>
            <person name="Rensing S.A."/>
        </authorList>
    </citation>
    <scope>NUCLEOTIDE SEQUENCE [LARGE SCALE GENOMIC DNA]</scope>
    <source>
        <strain evidence="2 3">S276</strain>
    </source>
</reference>
<feature type="compositionally biased region" description="Basic and acidic residues" evidence="1">
    <location>
        <begin position="165"/>
        <end position="176"/>
    </location>
</feature>
<dbReference type="AlphaFoldDB" id="A0A388KXC9"/>
<dbReference type="EMBL" id="BFEA01000209">
    <property type="protein sequence ID" value="GBG74714.1"/>
    <property type="molecule type" value="Genomic_DNA"/>
</dbReference>
<sequence>MLTVNCHWSRYYNNRELEHYNEISLVLAQLWLEEVATGGTLVGLLCGEIAKGGQATVAYELLTFLSQLVDDLSTDIMSFNLSDPSQVEPVTLERKLTPTVIWANCTEDFRQYLSDHDPTTWCFLDLNELAPDNSDFDEFWKAHQENGEVPSDGDPSRIAIAGLSEEEKSKTRSTSKEEEEASAPEPREAPPARALPADRGRSALNLEVPSDAAIRHYGAATSRRRHRCNILAGYNHFMKHVVWEKDQMLLELADLGSPGGTPRSDCEFRLLLDASGCNSGFFSMHLTGILVAYSRTN</sequence>
<evidence type="ECO:0000313" key="2">
    <source>
        <dbReference type="EMBL" id="GBG74714.1"/>
    </source>
</evidence>
<feature type="region of interest" description="Disordered" evidence="1">
    <location>
        <begin position="162"/>
        <end position="201"/>
    </location>
</feature>
<protein>
    <submittedName>
        <fullName evidence="2">Uncharacterized protein</fullName>
    </submittedName>
</protein>
<evidence type="ECO:0000256" key="1">
    <source>
        <dbReference type="SAM" id="MobiDB-lite"/>
    </source>
</evidence>
<gene>
    <name evidence="2" type="ORF">CBR_g19120</name>
</gene>